<keyword evidence="5" id="KW-1185">Reference proteome</keyword>
<dbReference type="PANTHER" id="PTHR43384:SF6">
    <property type="entry name" value="SEPTUM SITE-DETERMINING PROTEIN MIND HOMOLOG, CHLOROPLASTIC"/>
    <property type="match status" value="1"/>
</dbReference>
<dbReference type="GO" id="GO:0051782">
    <property type="term" value="P:negative regulation of cell division"/>
    <property type="evidence" value="ECO:0007669"/>
    <property type="project" value="TreeGrafter"/>
</dbReference>
<accession>A0AA35G7J4</accession>
<protein>
    <recommendedName>
        <fullName evidence="3">CobQ/CobB/MinD/ParA nucleotide binding domain-containing protein</fullName>
    </recommendedName>
</protein>
<evidence type="ECO:0000256" key="1">
    <source>
        <dbReference type="ARBA" id="ARBA00022741"/>
    </source>
</evidence>
<dbReference type="PANTHER" id="PTHR43384">
    <property type="entry name" value="SEPTUM SITE-DETERMINING PROTEIN MIND HOMOLOG, CHLOROPLASTIC-RELATED"/>
    <property type="match status" value="1"/>
</dbReference>
<dbReference type="KEGG" id="cmic:caldi_10350"/>
<keyword evidence="1" id="KW-0547">Nucleotide-binding</keyword>
<gene>
    <name evidence="4" type="ORF">caldi_10350</name>
</gene>
<keyword evidence="2" id="KW-0067">ATP-binding</keyword>
<feature type="domain" description="CobQ/CobB/MinD/ParA nucleotide binding" evidence="3">
    <location>
        <begin position="224"/>
        <end position="265"/>
    </location>
</feature>
<evidence type="ECO:0000313" key="5">
    <source>
        <dbReference type="Proteomes" id="UP001163687"/>
    </source>
</evidence>
<evidence type="ECO:0000313" key="4">
    <source>
        <dbReference type="EMBL" id="BDG59945.1"/>
    </source>
</evidence>
<name>A0AA35G7J4_9FIRM</name>
<dbReference type="GO" id="GO:0009898">
    <property type="term" value="C:cytoplasmic side of plasma membrane"/>
    <property type="evidence" value="ECO:0007669"/>
    <property type="project" value="TreeGrafter"/>
</dbReference>
<organism evidence="4 5">
    <name type="scientific">Caldinitratiruptor microaerophilus</name>
    <dbReference type="NCBI Taxonomy" id="671077"/>
    <lineage>
        <taxon>Bacteria</taxon>
        <taxon>Bacillati</taxon>
        <taxon>Bacillota</taxon>
        <taxon>Clostridia</taxon>
        <taxon>Eubacteriales</taxon>
        <taxon>Symbiobacteriaceae</taxon>
        <taxon>Caldinitratiruptor</taxon>
    </lineage>
</organism>
<dbReference type="GO" id="GO:0005829">
    <property type="term" value="C:cytosol"/>
    <property type="evidence" value="ECO:0007669"/>
    <property type="project" value="TreeGrafter"/>
</dbReference>
<dbReference type="InterPro" id="IPR027417">
    <property type="entry name" value="P-loop_NTPase"/>
</dbReference>
<dbReference type="AlphaFoldDB" id="A0AA35G7J4"/>
<sequence length="482" mass="50375">MPQTGAGGVREVSEESEVWVATANPVTGTATDDLILHGLKIPAAVFPFQDALLAALRRQAPPAVLVLHELLPGPRDPVPFLARVRQAAPATRVVYLLAEGPRADPLIQALLDAGVYDFAIGSPGPDDLLRLIREPRSPAEVRHLYRRPAPAEAAGKPPQAPVWRGRRGLAGVLGRLRPAHALFPRSKGGAPMTSAAPRATFGVPQVDADVSPSVSTFSPRLLCAVWGPKGGVGTSTVAAGLAAAIAGTGRPVLALDLDLRAPALGVHFGLPSSGGLAPLHAEAVTAQAVRRHARPVPSVPGLCVLTAAPSDLLSLDGEEAGRLISACLDAWDVVVADCAHPLDEATTYAALRTAARTYLVVDQDRVAVEHAWEFLRLAAEAGVPRDGMRLVINRYFAGHGVPPQAIEEYLGLQARVVIPAEPLSYLRAIHEGTPVATRARGLGEDPWARLAADALGGEGAAASPRPGLLARLFRWQGAAGRG</sequence>
<evidence type="ECO:0000259" key="3">
    <source>
        <dbReference type="Pfam" id="PF01656"/>
    </source>
</evidence>
<reference evidence="4" key="1">
    <citation type="submission" date="2022-03" db="EMBL/GenBank/DDBJ databases">
        <title>Complete genome sequence of Caldinitratiruptor microaerophilus.</title>
        <authorList>
            <person name="Mukaiyama R."/>
            <person name="Nishiyama T."/>
            <person name="Ueda K."/>
        </authorList>
    </citation>
    <scope>NUCLEOTIDE SEQUENCE</scope>
    <source>
        <strain evidence="4">JCM 16183</strain>
    </source>
</reference>
<evidence type="ECO:0000256" key="2">
    <source>
        <dbReference type="ARBA" id="ARBA00022840"/>
    </source>
</evidence>
<dbReference type="InterPro" id="IPR050625">
    <property type="entry name" value="ParA/MinD_ATPase"/>
</dbReference>
<dbReference type="Proteomes" id="UP001163687">
    <property type="component" value="Chromosome"/>
</dbReference>
<dbReference type="Gene3D" id="3.40.50.300">
    <property type="entry name" value="P-loop containing nucleotide triphosphate hydrolases"/>
    <property type="match status" value="1"/>
</dbReference>
<dbReference type="GO" id="GO:0005524">
    <property type="term" value="F:ATP binding"/>
    <property type="evidence" value="ECO:0007669"/>
    <property type="project" value="UniProtKB-KW"/>
</dbReference>
<proteinExistence type="predicted"/>
<dbReference type="EMBL" id="AP025628">
    <property type="protein sequence ID" value="BDG59945.1"/>
    <property type="molecule type" value="Genomic_DNA"/>
</dbReference>
<dbReference type="GO" id="GO:0016887">
    <property type="term" value="F:ATP hydrolysis activity"/>
    <property type="evidence" value="ECO:0007669"/>
    <property type="project" value="TreeGrafter"/>
</dbReference>
<dbReference type="SUPFAM" id="SSF52540">
    <property type="entry name" value="P-loop containing nucleoside triphosphate hydrolases"/>
    <property type="match status" value="1"/>
</dbReference>
<dbReference type="InterPro" id="IPR002586">
    <property type="entry name" value="CobQ/CobB/MinD/ParA_Nub-bd_dom"/>
</dbReference>
<dbReference type="Pfam" id="PF01656">
    <property type="entry name" value="CbiA"/>
    <property type="match status" value="1"/>
</dbReference>